<feature type="signal peptide" evidence="1">
    <location>
        <begin position="1"/>
        <end position="20"/>
    </location>
</feature>
<dbReference type="RefSeq" id="WP_136825240.1">
    <property type="nucleotide sequence ID" value="NZ_SWBP01000001.1"/>
</dbReference>
<accession>A0A4U1C6T2</accession>
<dbReference type="OrthoDB" id="680837at2"/>
<reference evidence="2 3" key="1">
    <citation type="submission" date="2019-04" db="EMBL/GenBank/DDBJ databases">
        <title>Pedobacter sp. AR-3-17 sp. nov., isolated from Arctic soil.</title>
        <authorList>
            <person name="Dahal R.H."/>
            <person name="Kim D.-U."/>
        </authorList>
    </citation>
    <scope>NUCLEOTIDE SEQUENCE [LARGE SCALE GENOMIC DNA]</scope>
    <source>
        <strain evidence="2 3">AR-3-17</strain>
    </source>
</reference>
<name>A0A4U1C6T2_9SPHI</name>
<keyword evidence="1" id="KW-0732">Signal</keyword>
<keyword evidence="3" id="KW-1185">Reference proteome</keyword>
<comment type="caution">
    <text evidence="2">The sequence shown here is derived from an EMBL/GenBank/DDBJ whole genome shotgun (WGS) entry which is preliminary data.</text>
</comment>
<evidence type="ECO:0000256" key="1">
    <source>
        <dbReference type="SAM" id="SignalP"/>
    </source>
</evidence>
<feature type="chain" id="PRO_5020379645" evidence="1">
    <location>
        <begin position="21"/>
        <end position="218"/>
    </location>
</feature>
<organism evidence="2 3">
    <name type="scientific">Pedobacter cryophilus</name>
    <dbReference type="NCBI Taxonomy" id="2571271"/>
    <lineage>
        <taxon>Bacteria</taxon>
        <taxon>Pseudomonadati</taxon>
        <taxon>Bacteroidota</taxon>
        <taxon>Sphingobacteriia</taxon>
        <taxon>Sphingobacteriales</taxon>
        <taxon>Sphingobacteriaceae</taxon>
        <taxon>Pedobacter</taxon>
    </lineage>
</organism>
<protein>
    <submittedName>
        <fullName evidence="2">Uncharacterized protein</fullName>
    </submittedName>
</protein>
<proteinExistence type="predicted"/>
<evidence type="ECO:0000313" key="2">
    <source>
        <dbReference type="EMBL" id="TKC01035.1"/>
    </source>
</evidence>
<dbReference type="EMBL" id="SWBP01000001">
    <property type="protein sequence ID" value="TKC01035.1"/>
    <property type="molecule type" value="Genomic_DNA"/>
</dbReference>
<dbReference type="AlphaFoldDB" id="A0A4U1C6T2"/>
<gene>
    <name evidence="2" type="ORF">FA046_04995</name>
</gene>
<dbReference type="Proteomes" id="UP000308181">
    <property type="component" value="Unassembled WGS sequence"/>
</dbReference>
<evidence type="ECO:0000313" key="3">
    <source>
        <dbReference type="Proteomes" id="UP000308181"/>
    </source>
</evidence>
<sequence>MKTSNITILLLFFISGVANAQFQQDVQGKPIMAIAYTDVVGTPFLFDNLLKGTATMEDGTVYKDIFLKYDSFKDELFFKNPKDETLLTFVLPVKSFLLEAGTETHLYRNGFPEIDNFSKKAYYRVLFDGGITLLVKNYKTMVENKPYNSATTEKRFIHNTNYYVLKEGTMKKFKPSKKDFLELFPAKATEIDAFMRKEKIDFKDNDDLVKVFEYYSSL</sequence>